<name>A0A4R8XPT7_9MICO</name>
<keyword evidence="3" id="KW-1185">Reference proteome</keyword>
<dbReference type="InterPro" id="IPR016796">
    <property type="entry name" value="UCP021774"/>
</dbReference>
<feature type="domain" description="DUF302" evidence="1">
    <location>
        <begin position="35"/>
        <end position="103"/>
    </location>
</feature>
<reference evidence="2 3" key="1">
    <citation type="submission" date="2019-03" db="EMBL/GenBank/DDBJ databases">
        <title>Genomics of glacier-inhabiting Cryobacterium strains.</title>
        <authorList>
            <person name="Liu Q."/>
            <person name="Xin Y.-H."/>
        </authorList>
    </citation>
    <scope>NUCLEOTIDE SEQUENCE [LARGE SCALE GENOMIC DNA]</scope>
    <source>
        <strain evidence="2 3">TMT2-48-2</strain>
    </source>
</reference>
<accession>A0A4R8XPT7</accession>
<organism evidence="2 3">
    <name type="scientific">Cryobacterium cheniae</name>
    <dbReference type="NCBI Taxonomy" id="1259262"/>
    <lineage>
        <taxon>Bacteria</taxon>
        <taxon>Bacillati</taxon>
        <taxon>Actinomycetota</taxon>
        <taxon>Actinomycetes</taxon>
        <taxon>Micrococcales</taxon>
        <taxon>Microbacteriaceae</taxon>
        <taxon>Cryobacterium</taxon>
    </lineage>
</organism>
<evidence type="ECO:0000259" key="1">
    <source>
        <dbReference type="Pfam" id="PF03625"/>
    </source>
</evidence>
<dbReference type="AlphaFoldDB" id="A0A4R8XPT7"/>
<dbReference type="PANTHER" id="PTHR38342:SF1">
    <property type="entry name" value="SLR5037 PROTEIN"/>
    <property type="match status" value="1"/>
</dbReference>
<sequence>MSYAHTVTVNVPFDEAVRMAREALADQGFGVLTEIDMQSTFAAKLGQEAADAVGDYLILGACNPALAQRAVTADPGIGALLPCNVVVRRHAGAGETTVEALDPAIMAQLSTKPEIKQVAIEADARLRAALAAVLAGAAQ</sequence>
<dbReference type="PIRSF" id="PIRSF021774">
    <property type="entry name" value="UCP021774"/>
    <property type="match status" value="1"/>
</dbReference>
<dbReference type="Pfam" id="PF03625">
    <property type="entry name" value="DUF302"/>
    <property type="match status" value="1"/>
</dbReference>
<dbReference type="PANTHER" id="PTHR38342">
    <property type="entry name" value="SLR5037 PROTEIN"/>
    <property type="match status" value="1"/>
</dbReference>
<protein>
    <submittedName>
        <fullName evidence="2">DUF302 domain-containing protein</fullName>
    </submittedName>
</protein>
<evidence type="ECO:0000313" key="2">
    <source>
        <dbReference type="EMBL" id="TFC80399.1"/>
    </source>
</evidence>
<dbReference type="RefSeq" id="WP_134370029.1">
    <property type="nucleotide sequence ID" value="NZ_SOGN01000041.1"/>
</dbReference>
<dbReference type="InterPro" id="IPR035923">
    <property type="entry name" value="TT1751-like_sf"/>
</dbReference>
<proteinExistence type="predicted"/>
<evidence type="ECO:0000313" key="3">
    <source>
        <dbReference type="Proteomes" id="UP000298433"/>
    </source>
</evidence>
<gene>
    <name evidence="2" type="ORF">E3T23_08935</name>
</gene>
<dbReference type="SUPFAM" id="SSF103247">
    <property type="entry name" value="TT1751-like"/>
    <property type="match status" value="1"/>
</dbReference>
<comment type="caution">
    <text evidence="2">The sequence shown here is derived from an EMBL/GenBank/DDBJ whole genome shotgun (WGS) entry which is preliminary data.</text>
</comment>
<dbReference type="Gene3D" id="3.30.310.70">
    <property type="entry name" value="TT1751-like domain"/>
    <property type="match status" value="1"/>
</dbReference>
<dbReference type="OrthoDB" id="9791067at2"/>
<dbReference type="Proteomes" id="UP000298433">
    <property type="component" value="Unassembled WGS sequence"/>
</dbReference>
<dbReference type="EMBL" id="SOGN01000041">
    <property type="protein sequence ID" value="TFC80399.1"/>
    <property type="molecule type" value="Genomic_DNA"/>
</dbReference>
<dbReference type="CDD" id="cd14797">
    <property type="entry name" value="DUF302"/>
    <property type="match status" value="1"/>
</dbReference>
<dbReference type="InterPro" id="IPR005180">
    <property type="entry name" value="DUF302"/>
</dbReference>